<evidence type="ECO:0000313" key="3">
    <source>
        <dbReference type="Proteomes" id="UP001151760"/>
    </source>
</evidence>
<sequence length="155" mass="18344">MKADPLLQEQDKQSVSSPDKFEKTPNNAKRHKTSEYEAYVSERSTSGQDNVRTRYPTNKYHKTSWEEISLTIDEAKLKMRRMRMLRRRSTFRDEHQGKRERILVLSASTKDHTISSKYIHRDPEAPISISDQSRPYVLERKENSVLRRISFVTFP</sequence>
<comment type="caution">
    <text evidence="2">The sequence shown here is derived from an EMBL/GenBank/DDBJ whole genome shotgun (WGS) entry which is preliminary data.</text>
</comment>
<keyword evidence="3" id="KW-1185">Reference proteome</keyword>
<gene>
    <name evidence="2" type="ORF">Tco_0655749</name>
</gene>
<accession>A0ABQ4X7I1</accession>
<protein>
    <submittedName>
        <fullName evidence="2">Uncharacterized protein</fullName>
    </submittedName>
</protein>
<organism evidence="2 3">
    <name type="scientific">Tanacetum coccineum</name>
    <dbReference type="NCBI Taxonomy" id="301880"/>
    <lineage>
        <taxon>Eukaryota</taxon>
        <taxon>Viridiplantae</taxon>
        <taxon>Streptophyta</taxon>
        <taxon>Embryophyta</taxon>
        <taxon>Tracheophyta</taxon>
        <taxon>Spermatophyta</taxon>
        <taxon>Magnoliopsida</taxon>
        <taxon>eudicotyledons</taxon>
        <taxon>Gunneridae</taxon>
        <taxon>Pentapetalae</taxon>
        <taxon>asterids</taxon>
        <taxon>campanulids</taxon>
        <taxon>Asterales</taxon>
        <taxon>Asteraceae</taxon>
        <taxon>Asteroideae</taxon>
        <taxon>Anthemideae</taxon>
        <taxon>Anthemidinae</taxon>
        <taxon>Tanacetum</taxon>
    </lineage>
</organism>
<name>A0ABQ4X7I1_9ASTR</name>
<feature type="region of interest" description="Disordered" evidence="1">
    <location>
        <begin position="1"/>
        <end position="55"/>
    </location>
</feature>
<proteinExistence type="predicted"/>
<reference evidence="2" key="2">
    <citation type="submission" date="2022-01" db="EMBL/GenBank/DDBJ databases">
        <authorList>
            <person name="Yamashiro T."/>
            <person name="Shiraishi A."/>
            <person name="Satake H."/>
            <person name="Nakayama K."/>
        </authorList>
    </citation>
    <scope>NUCLEOTIDE SEQUENCE</scope>
</reference>
<dbReference type="Proteomes" id="UP001151760">
    <property type="component" value="Unassembled WGS sequence"/>
</dbReference>
<dbReference type="EMBL" id="BQNB010009257">
    <property type="protein sequence ID" value="GJS60965.1"/>
    <property type="molecule type" value="Genomic_DNA"/>
</dbReference>
<evidence type="ECO:0000256" key="1">
    <source>
        <dbReference type="SAM" id="MobiDB-lite"/>
    </source>
</evidence>
<evidence type="ECO:0000313" key="2">
    <source>
        <dbReference type="EMBL" id="GJS60965.1"/>
    </source>
</evidence>
<reference evidence="2" key="1">
    <citation type="journal article" date="2022" name="Int. J. Mol. Sci.">
        <title>Draft Genome of Tanacetum Coccineum: Genomic Comparison of Closely Related Tanacetum-Family Plants.</title>
        <authorList>
            <person name="Yamashiro T."/>
            <person name="Shiraishi A."/>
            <person name="Nakayama K."/>
            <person name="Satake H."/>
        </authorList>
    </citation>
    <scope>NUCLEOTIDE SEQUENCE</scope>
</reference>